<dbReference type="EMBL" id="JAHKNI010000007">
    <property type="protein sequence ID" value="MBU3064219.1"/>
    <property type="molecule type" value="Genomic_DNA"/>
</dbReference>
<dbReference type="SUPFAM" id="SSF53335">
    <property type="entry name" value="S-adenosyl-L-methionine-dependent methyltransferases"/>
    <property type="match status" value="1"/>
</dbReference>
<dbReference type="InterPro" id="IPR011610">
    <property type="entry name" value="SAM_mthyl_Trfase_ML2640-like"/>
</dbReference>
<dbReference type="Pfam" id="PF04072">
    <property type="entry name" value="LCM"/>
    <property type="match status" value="1"/>
</dbReference>
<accession>A0ABS6B1P8</accession>
<protein>
    <recommendedName>
        <fullName evidence="6">S-adenosyl-L-methionine-dependent methyltransferase</fullName>
        <ecNumber evidence="6">2.1.1.-</ecNumber>
    </recommendedName>
</protein>
<evidence type="ECO:0000313" key="7">
    <source>
        <dbReference type="EMBL" id="MBU3064219.1"/>
    </source>
</evidence>
<dbReference type="InterPro" id="IPR007213">
    <property type="entry name" value="Ppm1/Ppm2/Tcmp"/>
</dbReference>
<evidence type="ECO:0000256" key="1">
    <source>
        <dbReference type="ARBA" id="ARBA00003907"/>
    </source>
</evidence>
<evidence type="ECO:0000256" key="6">
    <source>
        <dbReference type="RuleBase" id="RU362030"/>
    </source>
</evidence>
<reference evidence="7 8" key="1">
    <citation type="submission" date="2021-06" db="EMBL/GenBank/DDBJ databases">
        <title>Actinomycetes sequencing.</title>
        <authorList>
            <person name="Shan Q."/>
        </authorList>
    </citation>
    <scope>NUCLEOTIDE SEQUENCE [LARGE SCALE GENOMIC DNA]</scope>
    <source>
        <strain evidence="7 8">NEAU-G5</strain>
    </source>
</reference>
<sequence>MRSDTDNWDITTSVGSTALFVAAARALVAREPDPLASDPLADVFLRAVGGEWAELIDGDPELTRDHPLRSADFGVAFRAHQAARTRYFDDYLRAARDSGIRQVVIVAAGLDSRSYRLSCLAGAVVYELDRAAVLDFKREALAAAGYRPIADRREVAVDLREDWLTALRHSGFDPDAPTAWLVEGLVIYLTPADQDQLFQTLESASAPGSRASIEQMTPLPRESYEELVAQEASTDDVTYNDWARMIYNDPRSDAAQWFSERGWTADRTELTDYLRAAGRAVPENGAHVSALVNMVTVTRR</sequence>
<dbReference type="PANTHER" id="PTHR43619">
    <property type="entry name" value="S-ADENOSYL-L-METHIONINE-DEPENDENT METHYLTRANSFERASE YKTD-RELATED"/>
    <property type="match status" value="1"/>
</dbReference>
<keyword evidence="5 6" id="KW-0949">S-adenosyl-L-methionine</keyword>
<evidence type="ECO:0000256" key="4">
    <source>
        <dbReference type="ARBA" id="ARBA00022679"/>
    </source>
</evidence>
<keyword evidence="3 6" id="KW-0489">Methyltransferase</keyword>
<evidence type="ECO:0000256" key="2">
    <source>
        <dbReference type="ARBA" id="ARBA00008138"/>
    </source>
</evidence>
<evidence type="ECO:0000256" key="5">
    <source>
        <dbReference type="ARBA" id="ARBA00022691"/>
    </source>
</evidence>
<keyword evidence="4 7" id="KW-0808">Transferase</keyword>
<dbReference type="InterPro" id="IPR029063">
    <property type="entry name" value="SAM-dependent_MTases_sf"/>
</dbReference>
<dbReference type="RefSeq" id="WP_215919287.1">
    <property type="nucleotide sequence ID" value="NZ_JAHKNI010000007.1"/>
</dbReference>
<dbReference type="GO" id="GO:0032259">
    <property type="term" value="P:methylation"/>
    <property type="evidence" value="ECO:0007669"/>
    <property type="project" value="UniProtKB-KW"/>
</dbReference>
<evidence type="ECO:0000256" key="3">
    <source>
        <dbReference type="ARBA" id="ARBA00022603"/>
    </source>
</evidence>
<proteinExistence type="inferred from homology"/>
<organism evidence="7 8">
    <name type="scientific">Nocardia albiluteola</name>
    <dbReference type="NCBI Taxonomy" id="2842303"/>
    <lineage>
        <taxon>Bacteria</taxon>
        <taxon>Bacillati</taxon>
        <taxon>Actinomycetota</taxon>
        <taxon>Actinomycetes</taxon>
        <taxon>Mycobacteriales</taxon>
        <taxon>Nocardiaceae</taxon>
        <taxon>Nocardia</taxon>
    </lineage>
</organism>
<comment type="similarity">
    <text evidence="2 6">Belongs to the UPF0677 family.</text>
</comment>
<dbReference type="PANTHER" id="PTHR43619:SF2">
    <property type="entry name" value="S-ADENOSYL-L-METHIONINE-DEPENDENT METHYLTRANSFERASES SUPERFAMILY PROTEIN"/>
    <property type="match status" value="1"/>
</dbReference>
<evidence type="ECO:0000313" key="8">
    <source>
        <dbReference type="Proteomes" id="UP000733379"/>
    </source>
</evidence>
<keyword evidence="8" id="KW-1185">Reference proteome</keyword>
<dbReference type="NCBIfam" id="TIGR00027">
    <property type="entry name" value="mthyl_TIGR00027"/>
    <property type="match status" value="1"/>
</dbReference>
<dbReference type="EC" id="2.1.1.-" evidence="6"/>
<dbReference type="Gene3D" id="3.40.50.150">
    <property type="entry name" value="Vaccinia Virus protein VP39"/>
    <property type="match status" value="1"/>
</dbReference>
<comment type="function">
    <text evidence="1 6">Exhibits S-adenosyl-L-methionine-dependent methyltransferase activity.</text>
</comment>
<name>A0ABS6B1P8_9NOCA</name>
<gene>
    <name evidence="7" type="ORF">KO481_22130</name>
</gene>
<comment type="caution">
    <text evidence="7">The sequence shown here is derived from an EMBL/GenBank/DDBJ whole genome shotgun (WGS) entry which is preliminary data.</text>
</comment>
<dbReference type="GO" id="GO:0008168">
    <property type="term" value="F:methyltransferase activity"/>
    <property type="evidence" value="ECO:0007669"/>
    <property type="project" value="UniProtKB-KW"/>
</dbReference>
<dbReference type="Proteomes" id="UP000733379">
    <property type="component" value="Unassembled WGS sequence"/>
</dbReference>